<evidence type="ECO:0000256" key="8">
    <source>
        <dbReference type="HAMAP-Rule" id="MF_00500"/>
    </source>
</evidence>
<comment type="similarity">
    <text evidence="2 8">Belongs to the bacterial ribosomal protein bS20 family.</text>
</comment>
<keyword evidence="6 8" id="KW-0687">Ribonucleoprotein</keyword>
<evidence type="ECO:0000313" key="10">
    <source>
        <dbReference type="Proteomes" id="UP000500930"/>
    </source>
</evidence>
<dbReference type="Gene3D" id="1.20.58.110">
    <property type="entry name" value="Ribosomal protein S20"/>
    <property type="match status" value="1"/>
</dbReference>
<dbReference type="Proteomes" id="UP000500930">
    <property type="component" value="Chromosome"/>
</dbReference>
<dbReference type="HAMAP" id="MF_00500">
    <property type="entry name" value="Ribosomal_bS20"/>
    <property type="match status" value="1"/>
</dbReference>
<evidence type="ECO:0000256" key="6">
    <source>
        <dbReference type="ARBA" id="ARBA00023274"/>
    </source>
</evidence>
<dbReference type="AlphaFoldDB" id="A0A858PZL6"/>
<keyword evidence="3 8" id="KW-0699">rRNA-binding</keyword>
<evidence type="ECO:0000256" key="7">
    <source>
        <dbReference type="ARBA" id="ARBA00035136"/>
    </source>
</evidence>
<dbReference type="GO" id="GO:0006412">
    <property type="term" value="P:translation"/>
    <property type="evidence" value="ECO:0007669"/>
    <property type="project" value="UniProtKB-UniRule"/>
</dbReference>
<dbReference type="PANTHER" id="PTHR33398">
    <property type="entry name" value="30S RIBOSOMAL PROTEIN S20"/>
    <property type="match status" value="1"/>
</dbReference>
<evidence type="ECO:0000256" key="1">
    <source>
        <dbReference type="ARBA" id="ARBA00003134"/>
    </source>
</evidence>
<dbReference type="KEGG" id="aplt:ANPL_04625"/>
<dbReference type="InterPro" id="IPR002583">
    <property type="entry name" value="Ribosomal_bS20"/>
</dbReference>
<evidence type="ECO:0000256" key="3">
    <source>
        <dbReference type="ARBA" id="ARBA00022730"/>
    </source>
</evidence>
<comment type="function">
    <text evidence="1 8">Binds directly to 16S ribosomal RNA.</text>
</comment>
<dbReference type="RefSeq" id="WP_169193555.1">
    <property type="nucleotide sequence ID" value="NZ_CP046391.1"/>
</dbReference>
<proteinExistence type="inferred from homology"/>
<evidence type="ECO:0000256" key="5">
    <source>
        <dbReference type="ARBA" id="ARBA00022980"/>
    </source>
</evidence>
<dbReference type="EMBL" id="CP046391">
    <property type="protein sequence ID" value="QJC27968.1"/>
    <property type="molecule type" value="Genomic_DNA"/>
</dbReference>
<dbReference type="GO" id="GO:0070181">
    <property type="term" value="F:small ribosomal subunit rRNA binding"/>
    <property type="evidence" value="ECO:0007669"/>
    <property type="project" value="TreeGrafter"/>
</dbReference>
<dbReference type="Pfam" id="PF01649">
    <property type="entry name" value="Ribosomal_S20p"/>
    <property type="match status" value="1"/>
</dbReference>
<evidence type="ECO:0000313" key="9">
    <source>
        <dbReference type="EMBL" id="QJC27968.1"/>
    </source>
</evidence>
<reference evidence="9 10" key="1">
    <citation type="journal article" date="2020" name="Pathogens">
        <title>First Whole Genome Sequence of Anaplasma platys, an Obligate Intracellular Rickettsial Pathogen of Dogs.</title>
        <authorList>
            <person name="Llanes A."/>
            <person name="Rajeev S."/>
        </authorList>
    </citation>
    <scope>NUCLEOTIDE SEQUENCE [LARGE SCALE GENOMIC DNA]</scope>
    <source>
        <strain evidence="9 10">S3</strain>
    </source>
</reference>
<keyword evidence="10" id="KW-1185">Reference proteome</keyword>
<protein>
    <recommendedName>
        <fullName evidence="7 8">Small ribosomal subunit protein bS20</fullName>
    </recommendedName>
</protein>
<accession>A0A858PZL6</accession>
<dbReference type="InterPro" id="IPR036510">
    <property type="entry name" value="Ribosomal_bS20_sf"/>
</dbReference>
<dbReference type="SUPFAM" id="SSF46992">
    <property type="entry name" value="Ribosomal protein S20"/>
    <property type="match status" value="1"/>
</dbReference>
<dbReference type="PANTHER" id="PTHR33398:SF1">
    <property type="entry name" value="SMALL RIBOSOMAL SUBUNIT PROTEIN BS20C"/>
    <property type="match status" value="1"/>
</dbReference>
<evidence type="ECO:0000256" key="2">
    <source>
        <dbReference type="ARBA" id="ARBA00007634"/>
    </source>
</evidence>
<dbReference type="NCBIfam" id="TIGR00029">
    <property type="entry name" value="S20"/>
    <property type="match status" value="1"/>
</dbReference>
<gene>
    <name evidence="8 9" type="primary">rpsT</name>
    <name evidence="9" type="ORF">ANPL_04625</name>
</gene>
<sequence length="96" mass="10756">MPNHSSAKKMMRVIARRTLSNRVRKSRVRNSVKAFLAVLAADSPIEDAVAAFRKAESNIHKCVNKGIFHRNTAARKVKSLAAKLKQFDLARLQQEG</sequence>
<keyword evidence="5 8" id="KW-0689">Ribosomal protein</keyword>
<dbReference type="GO" id="GO:0003735">
    <property type="term" value="F:structural constituent of ribosome"/>
    <property type="evidence" value="ECO:0007669"/>
    <property type="project" value="InterPro"/>
</dbReference>
<name>A0A858PZL6_9RICK</name>
<dbReference type="GO" id="GO:0015935">
    <property type="term" value="C:small ribosomal subunit"/>
    <property type="evidence" value="ECO:0007669"/>
    <property type="project" value="TreeGrafter"/>
</dbReference>
<keyword evidence="4 8" id="KW-0694">RNA-binding</keyword>
<evidence type="ECO:0000256" key="4">
    <source>
        <dbReference type="ARBA" id="ARBA00022884"/>
    </source>
</evidence>
<organism evidence="9 10">
    <name type="scientific">Anaplasma platys</name>
    <dbReference type="NCBI Taxonomy" id="949"/>
    <lineage>
        <taxon>Bacteria</taxon>
        <taxon>Pseudomonadati</taxon>
        <taxon>Pseudomonadota</taxon>
        <taxon>Alphaproteobacteria</taxon>
        <taxon>Rickettsiales</taxon>
        <taxon>Anaplasmataceae</taxon>
        <taxon>Anaplasma</taxon>
    </lineage>
</organism>